<evidence type="ECO:0000256" key="2">
    <source>
        <dbReference type="ARBA" id="ARBA00022754"/>
    </source>
</evidence>
<dbReference type="OrthoDB" id="102442at2759"/>
<comment type="subcellular location">
    <subcellularLocation>
        <location evidence="1">Nucleus</location>
    </subcellularLocation>
</comment>
<dbReference type="SUPFAM" id="SSF64593">
    <property type="entry name" value="Intermediate filament protein, coiled coil region"/>
    <property type="match status" value="2"/>
</dbReference>
<keyword evidence="3 5" id="KW-0175">Coiled coil</keyword>
<evidence type="ECO:0000256" key="1">
    <source>
        <dbReference type="ARBA" id="ARBA00004123"/>
    </source>
</evidence>
<dbReference type="InterPro" id="IPR039008">
    <property type="entry name" value="IF_rod_dom"/>
</dbReference>
<feature type="region of interest" description="Disordered" evidence="6">
    <location>
        <begin position="1"/>
        <end position="52"/>
    </location>
</feature>
<dbReference type="Gene3D" id="1.20.5.500">
    <property type="entry name" value="Single helix bin"/>
    <property type="match status" value="1"/>
</dbReference>
<dbReference type="AlphaFoldDB" id="A0A183IN10"/>
<gene>
    <name evidence="9" type="ORF">SBAD_LOCUS5006</name>
</gene>
<sequence length="598" mass="69539">MSSKSVRRSTHISFTTTKGGETETTSSSKDVTADSGSVEDSGFAQPASPLSPTCFTRQQEKQQLQHLNDRLAQYIERVRQLETENQRLSLSIRNTEEIVTRERNNIKSAFEAELSDARRLLDETAKDKAKLQIDAGKFKALVEELQARNARLERELRESETRRLFIESQVQDLQGRLNTADSQKKHWEGEARKLKGDNDNLRKQLESAQKQLEEETLLRVDAENRMQSLREELAFNKQLYEQELEETRKKRQVEITELNQELEDEYKQKLQDALNEMREQLDSQIRINRKEIADMYESKMQDMRDMADSNRDTAATARDEVKRIRSQLTAVETDRSQYETKINSMDKKIKQLESQLRDQQEDFYNRMASREEEISRLQAEIAQMMQEYQDLMDMKIQLDVEIEAYRRLIEGEEARLNLSPTPPPGGQSAQRSERRGIKRRRIYHERETEMFQSYVTNSDCQGDVEVYDHDIEGMYVKLLNKLDKDIPIGGWVIKRTAGGNEVTYKFHSKLVMKPQKQVTVWSSNANVTHNPPGDLLMKNQQWPVGDTIRTVLINADDKEIAWRESVRNTSSKRMSFRSADPADYGIEIADGDQRCSVM</sequence>
<feature type="compositionally biased region" description="Basic residues" evidence="6">
    <location>
        <begin position="1"/>
        <end position="10"/>
    </location>
</feature>
<dbReference type="GO" id="GO:0031507">
    <property type="term" value="P:heterochromatin formation"/>
    <property type="evidence" value="ECO:0007669"/>
    <property type="project" value="TreeGrafter"/>
</dbReference>
<dbReference type="GO" id="GO:0051664">
    <property type="term" value="P:nuclear pore localization"/>
    <property type="evidence" value="ECO:0007669"/>
    <property type="project" value="TreeGrafter"/>
</dbReference>
<dbReference type="InterPro" id="IPR036415">
    <property type="entry name" value="Lamin_tail_dom_sf"/>
</dbReference>
<dbReference type="PANTHER" id="PTHR45721:SF11">
    <property type="entry name" value="LAMIN DM0-RELATED"/>
    <property type="match status" value="1"/>
</dbReference>
<keyword evidence="4" id="KW-0539">Nucleus</keyword>
<evidence type="ECO:0000256" key="3">
    <source>
        <dbReference type="ARBA" id="ARBA00023054"/>
    </source>
</evidence>
<reference evidence="11" key="1">
    <citation type="submission" date="2016-06" db="UniProtKB">
        <authorList>
            <consortium name="WormBaseParasite"/>
        </authorList>
    </citation>
    <scope>IDENTIFICATION</scope>
</reference>
<dbReference type="GO" id="GO:0005882">
    <property type="term" value="C:intermediate filament"/>
    <property type="evidence" value="ECO:0007669"/>
    <property type="project" value="UniProtKB-KW"/>
</dbReference>
<feature type="region of interest" description="Disordered" evidence="6">
    <location>
        <begin position="415"/>
        <end position="438"/>
    </location>
</feature>
<keyword evidence="2" id="KW-0403">Intermediate filament</keyword>
<evidence type="ECO:0000256" key="6">
    <source>
        <dbReference type="SAM" id="MobiDB-lite"/>
    </source>
</evidence>
<organism evidence="11">
    <name type="scientific">Soboliphyme baturini</name>
    <dbReference type="NCBI Taxonomy" id="241478"/>
    <lineage>
        <taxon>Eukaryota</taxon>
        <taxon>Metazoa</taxon>
        <taxon>Ecdysozoa</taxon>
        <taxon>Nematoda</taxon>
        <taxon>Enoplea</taxon>
        <taxon>Dorylaimia</taxon>
        <taxon>Dioctophymatida</taxon>
        <taxon>Dioctophymatoidea</taxon>
        <taxon>Soboliphymatidae</taxon>
        <taxon>Soboliphyme</taxon>
    </lineage>
</organism>
<feature type="coiled-coil region" evidence="5">
    <location>
        <begin position="57"/>
        <end position="287"/>
    </location>
</feature>
<proteinExistence type="predicted"/>
<evidence type="ECO:0000313" key="9">
    <source>
        <dbReference type="EMBL" id="VDP05994.1"/>
    </source>
</evidence>
<dbReference type="WBParaSite" id="SBAD_0000521101-mRNA-1">
    <property type="protein sequence ID" value="SBAD_0000521101-mRNA-1"/>
    <property type="gene ID" value="SBAD_0000521101"/>
</dbReference>
<dbReference type="PROSITE" id="PS51841">
    <property type="entry name" value="LTD"/>
    <property type="match status" value="1"/>
</dbReference>
<feature type="coiled-coil region" evidence="5">
    <location>
        <begin position="314"/>
        <end position="394"/>
    </location>
</feature>
<name>A0A183IN10_9BILA</name>
<feature type="domain" description="IF rod" evidence="8">
    <location>
        <begin position="60"/>
        <end position="416"/>
    </location>
</feature>
<dbReference type="Gene3D" id="1.20.5.170">
    <property type="match status" value="1"/>
</dbReference>
<dbReference type="Gene3D" id="1.20.5.1160">
    <property type="entry name" value="Vasodilator-stimulated phosphoprotein"/>
    <property type="match status" value="1"/>
</dbReference>
<dbReference type="InterPro" id="IPR001322">
    <property type="entry name" value="Lamin_tail_dom"/>
</dbReference>
<reference evidence="9 10" key="2">
    <citation type="submission" date="2018-11" db="EMBL/GenBank/DDBJ databases">
        <authorList>
            <consortium name="Pathogen Informatics"/>
        </authorList>
    </citation>
    <scope>NUCLEOTIDE SEQUENCE [LARGE SCALE GENOMIC DNA]</scope>
</reference>
<dbReference type="Proteomes" id="UP000270296">
    <property type="component" value="Unassembled WGS sequence"/>
</dbReference>
<evidence type="ECO:0000259" key="7">
    <source>
        <dbReference type="PROSITE" id="PS51841"/>
    </source>
</evidence>
<evidence type="ECO:0000259" key="8">
    <source>
        <dbReference type="PROSITE" id="PS51842"/>
    </source>
</evidence>
<dbReference type="GO" id="GO:0090435">
    <property type="term" value="P:protein localization to nuclear envelope"/>
    <property type="evidence" value="ECO:0007669"/>
    <property type="project" value="TreeGrafter"/>
</dbReference>
<dbReference type="GO" id="GO:0005200">
    <property type="term" value="F:structural constituent of cytoskeleton"/>
    <property type="evidence" value="ECO:0007669"/>
    <property type="project" value="TreeGrafter"/>
</dbReference>
<dbReference type="Pfam" id="PF00932">
    <property type="entry name" value="LTD"/>
    <property type="match status" value="1"/>
</dbReference>
<dbReference type="EMBL" id="UZAM01008692">
    <property type="protein sequence ID" value="VDP05994.1"/>
    <property type="molecule type" value="Genomic_DNA"/>
</dbReference>
<evidence type="ECO:0000256" key="5">
    <source>
        <dbReference type="SAM" id="Coils"/>
    </source>
</evidence>
<protein>
    <submittedName>
        <fullName evidence="11">Lamin</fullName>
    </submittedName>
</protein>
<evidence type="ECO:0000256" key="4">
    <source>
        <dbReference type="ARBA" id="ARBA00023242"/>
    </source>
</evidence>
<keyword evidence="10" id="KW-1185">Reference proteome</keyword>
<dbReference type="GO" id="GO:0007097">
    <property type="term" value="P:nuclear migration"/>
    <property type="evidence" value="ECO:0007669"/>
    <property type="project" value="TreeGrafter"/>
</dbReference>
<feature type="compositionally biased region" description="Low complexity" evidence="6">
    <location>
        <begin position="15"/>
        <end position="29"/>
    </location>
</feature>
<dbReference type="SMART" id="SM01391">
    <property type="entry name" value="Filament"/>
    <property type="match status" value="1"/>
</dbReference>
<dbReference type="GO" id="GO:0005652">
    <property type="term" value="C:nuclear lamina"/>
    <property type="evidence" value="ECO:0007669"/>
    <property type="project" value="TreeGrafter"/>
</dbReference>
<evidence type="ECO:0000313" key="10">
    <source>
        <dbReference type="Proteomes" id="UP000270296"/>
    </source>
</evidence>
<dbReference type="SUPFAM" id="SSF74853">
    <property type="entry name" value="Lamin A/C globular tail domain"/>
    <property type="match status" value="1"/>
</dbReference>
<dbReference type="PANTHER" id="PTHR45721">
    <property type="entry name" value="LAMIN DM0-RELATED"/>
    <property type="match status" value="1"/>
</dbReference>
<feature type="domain" description="LTD" evidence="7">
    <location>
        <begin position="447"/>
        <end position="567"/>
    </location>
</feature>
<dbReference type="GO" id="GO:0006998">
    <property type="term" value="P:nuclear envelope organization"/>
    <property type="evidence" value="ECO:0007669"/>
    <property type="project" value="TreeGrafter"/>
</dbReference>
<accession>A0A183IN10</accession>
<dbReference type="PROSITE" id="PS51842">
    <property type="entry name" value="IF_ROD_2"/>
    <property type="match status" value="1"/>
</dbReference>
<evidence type="ECO:0000313" key="11">
    <source>
        <dbReference type="WBParaSite" id="SBAD_0000521101-mRNA-1"/>
    </source>
</evidence>
<dbReference type="Gene3D" id="2.60.40.1260">
    <property type="entry name" value="Lamin Tail domain"/>
    <property type="match status" value="1"/>
</dbReference>
<dbReference type="Pfam" id="PF00038">
    <property type="entry name" value="Filament"/>
    <property type="match status" value="1"/>
</dbReference>